<feature type="transmembrane region" description="Helical" evidence="7">
    <location>
        <begin position="93"/>
        <end position="115"/>
    </location>
</feature>
<feature type="transmembrane region" description="Helical" evidence="7">
    <location>
        <begin position="52"/>
        <end position="81"/>
    </location>
</feature>
<dbReference type="CDD" id="cd06261">
    <property type="entry name" value="TM_PBP2"/>
    <property type="match status" value="1"/>
</dbReference>
<reference evidence="9 10" key="1">
    <citation type="submission" date="2016-05" db="EMBL/GenBank/DDBJ databases">
        <title>Paenibacillus oryzae. sp. nov., isolated from the rice root.</title>
        <authorList>
            <person name="Zhang J."/>
            <person name="Zhang X."/>
        </authorList>
    </citation>
    <scope>NUCLEOTIDE SEQUENCE [LARGE SCALE GENOMIC DNA]</scope>
    <source>
        <strain evidence="9 10">1DrF-4</strain>
    </source>
</reference>
<evidence type="ECO:0000259" key="8">
    <source>
        <dbReference type="PROSITE" id="PS50928"/>
    </source>
</evidence>
<evidence type="ECO:0000313" key="10">
    <source>
        <dbReference type="Proteomes" id="UP000092024"/>
    </source>
</evidence>
<dbReference type="AlphaFoldDB" id="A0A1A5YA38"/>
<dbReference type="STRING" id="1844972.A7K91_02195"/>
<dbReference type="Proteomes" id="UP000092024">
    <property type="component" value="Unassembled WGS sequence"/>
</dbReference>
<dbReference type="PANTHER" id="PTHR30151:SF25">
    <property type="entry name" value="TAURINE TRANSPORT SYSTEM PERMEASE PROTEIN TAUC"/>
    <property type="match status" value="1"/>
</dbReference>
<comment type="caution">
    <text evidence="9">The sequence shown here is derived from an EMBL/GenBank/DDBJ whole genome shotgun (WGS) entry which is preliminary data.</text>
</comment>
<feature type="transmembrane region" description="Helical" evidence="7">
    <location>
        <begin position="212"/>
        <end position="232"/>
    </location>
</feature>
<proteinExistence type="inferred from homology"/>
<comment type="subcellular location">
    <subcellularLocation>
        <location evidence="1 7">Cell membrane</location>
        <topology evidence="1 7">Multi-pass membrane protein</topology>
    </subcellularLocation>
</comment>
<dbReference type="Gene3D" id="1.10.3720.10">
    <property type="entry name" value="MetI-like"/>
    <property type="match status" value="1"/>
</dbReference>
<dbReference type="PROSITE" id="PS50928">
    <property type="entry name" value="ABC_TM1"/>
    <property type="match status" value="1"/>
</dbReference>
<sequence>MKKMRRFVGAQVFGFISFLLLWQLICLALDIRVIPTPAETIKQMLAEPRELVLHAGASVLRVMAAIAVSLAIAVPAGLLLGGNKWFRTLVSPFVYFIYPIPKVAFLPVFMLLFGLGNVSKIILMIWIIMFQIMLSVRDGVDSIPGLYFQVMKGFRASSWQTYRYLVLPAVLPHMFTGLRISIGISLASLFFAENYATTYGIGYYILSAWTKMNYPEMFGGILTLGLVGLLLFKGLDALQRKCTPWTAKGR</sequence>
<evidence type="ECO:0000256" key="5">
    <source>
        <dbReference type="ARBA" id="ARBA00022989"/>
    </source>
</evidence>
<evidence type="ECO:0000256" key="2">
    <source>
        <dbReference type="ARBA" id="ARBA00022448"/>
    </source>
</evidence>
<evidence type="ECO:0000256" key="1">
    <source>
        <dbReference type="ARBA" id="ARBA00004651"/>
    </source>
</evidence>
<organism evidence="9 10">
    <name type="scientific">Paenibacillus oryzae</name>
    <dbReference type="NCBI Taxonomy" id="1844972"/>
    <lineage>
        <taxon>Bacteria</taxon>
        <taxon>Bacillati</taxon>
        <taxon>Bacillota</taxon>
        <taxon>Bacilli</taxon>
        <taxon>Bacillales</taxon>
        <taxon>Paenibacillaceae</taxon>
        <taxon>Paenibacillus</taxon>
    </lineage>
</organism>
<keyword evidence="4 7" id="KW-0812">Transmembrane</keyword>
<feature type="transmembrane region" description="Helical" evidence="7">
    <location>
        <begin position="121"/>
        <end position="140"/>
    </location>
</feature>
<evidence type="ECO:0000313" key="9">
    <source>
        <dbReference type="EMBL" id="OBR62447.1"/>
    </source>
</evidence>
<keyword evidence="3" id="KW-1003">Cell membrane</keyword>
<keyword evidence="10" id="KW-1185">Reference proteome</keyword>
<dbReference type="OrthoDB" id="9804353at2"/>
<dbReference type="InterPro" id="IPR000515">
    <property type="entry name" value="MetI-like"/>
</dbReference>
<dbReference type="Pfam" id="PF00528">
    <property type="entry name" value="BPD_transp_1"/>
    <property type="match status" value="1"/>
</dbReference>
<dbReference type="GO" id="GO:0005886">
    <property type="term" value="C:plasma membrane"/>
    <property type="evidence" value="ECO:0007669"/>
    <property type="project" value="UniProtKB-SubCell"/>
</dbReference>
<comment type="similarity">
    <text evidence="7">Belongs to the binding-protein-dependent transport system permease family.</text>
</comment>
<name>A0A1A5YA38_9BACL</name>
<keyword evidence="2 7" id="KW-0813">Transport</keyword>
<keyword evidence="5 7" id="KW-1133">Transmembrane helix</keyword>
<protein>
    <submittedName>
        <fullName evidence="9">ABC transporter permease</fullName>
    </submittedName>
</protein>
<keyword evidence="6 7" id="KW-0472">Membrane</keyword>
<evidence type="ECO:0000256" key="4">
    <source>
        <dbReference type="ARBA" id="ARBA00022692"/>
    </source>
</evidence>
<dbReference type="PANTHER" id="PTHR30151">
    <property type="entry name" value="ALKANE SULFONATE ABC TRANSPORTER-RELATED, MEMBRANE SUBUNIT"/>
    <property type="match status" value="1"/>
</dbReference>
<dbReference type="GO" id="GO:0055085">
    <property type="term" value="P:transmembrane transport"/>
    <property type="evidence" value="ECO:0007669"/>
    <property type="project" value="InterPro"/>
</dbReference>
<dbReference type="GO" id="GO:0010438">
    <property type="term" value="P:cellular response to sulfur starvation"/>
    <property type="evidence" value="ECO:0007669"/>
    <property type="project" value="TreeGrafter"/>
</dbReference>
<evidence type="ECO:0000256" key="6">
    <source>
        <dbReference type="ARBA" id="ARBA00023136"/>
    </source>
</evidence>
<evidence type="ECO:0000256" key="7">
    <source>
        <dbReference type="RuleBase" id="RU363032"/>
    </source>
</evidence>
<dbReference type="InterPro" id="IPR035906">
    <property type="entry name" value="MetI-like_sf"/>
</dbReference>
<gene>
    <name evidence="9" type="ORF">A7K91_02195</name>
</gene>
<dbReference type="RefSeq" id="WP_068687307.1">
    <property type="nucleotide sequence ID" value="NZ_LYPA01000080.1"/>
</dbReference>
<accession>A0A1A5YA38</accession>
<dbReference type="EMBL" id="LYPA01000080">
    <property type="protein sequence ID" value="OBR62447.1"/>
    <property type="molecule type" value="Genomic_DNA"/>
</dbReference>
<evidence type="ECO:0000256" key="3">
    <source>
        <dbReference type="ARBA" id="ARBA00022475"/>
    </source>
</evidence>
<dbReference type="SUPFAM" id="SSF161098">
    <property type="entry name" value="MetI-like"/>
    <property type="match status" value="1"/>
</dbReference>
<feature type="domain" description="ABC transmembrane type-1" evidence="8">
    <location>
        <begin position="55"/>
        <end position="239"/>
    </location>
</feature>